<evidence type="ECO:0000256" key="1">
    <source>
        <dbReference type="ARBA" id="ARBA00002356"/>
    </source>
</evidence>
<evidence type="ECO:0000256" key="5">
    <source>
        <dbReference type="ARBA" id="ARBA00023239"/>
    </source>
</evidence>
<reference evidence="12 13" key="1">
    <citation type="submission" date="2016-10" db="EMBL/GenBank/DDBJ databases">
        <authorList>
            <person name="de Groot N.N."/>
        </authorList>
    </citation>
    <scope>NUCLEOTIDE SEQUENCE [LARGE SCALE GENOMIC DNA]</scope>
    <source>
        <strain evidence="12 13">ATCC 700224</strain>
    </source>
</reference>
<dbReference type="SMART" id="SM00934">
    <property type="entry name" value="OMPdecase"/>
    <property type="match status" value="1"/>
</dbReference>
<dbReference type="GO" id="GO:0005829">
    <property type="term" value="C:cytosol"/>
    <property type="evidence" value="ECO:0007669"/>
    <property type="project" value="TreeGrafter"/>
</dbReference>
<comment type="function">
    <text evidence="1 7">Catalyzes the decarboxylation of orotidine 5'-monophosphate (OMP) to uridine 5'-monophosphate (UMP).</text>
</comment>
<dbReference type="NCBIfam" id="NF001273">
    <property type="entry name" value="PRK00230.1"/>
    <property type="match status" value="1"/>
</dbReference>
<dbReference type="UniPathway" id="UPA00070">
    <property type="reaction ID" value="UER00120"/>
</dbReference>
<evidence type="ECO:0000256" key="8">
    <source>
        <dbReference type="PIRSR" id="PIRSR614732-1"/>
    </source>
</evidence>
<feature type="active site" description="For OMPdecase activity" evidence="8">
    <location>
        <position position="63"/>
    </location>
</feature>
<comment type="subunit">
    <text evidence="7">Homodimer.</text>
</comment>
<proteinExistence type="inferred from homology"/>
<feature type="binding site" evidence="7 9">
    <location>
        <position position="195"/>
    </location>
    <ligand>
        <name>substrate</name>
    </ligand>
</feature>
<comment type="pathway">
    <text evidence="2 7 10">Pyrimidine metabolism; UMP biosynthesis via de novo pathway; UMP from orotate: step 2/2.</text>
</comment>
<keyword evidence="3 7" id="KW-0210">Decarboxylase</keyword>
<dbReference type="OrthoDB" id="9806203at2"/>
<dbReference type="AlphaFoldDB" id="A0A1G7F4D7"/>
<dbReference type="InterPro" id="IPR014732">
    <property type="entry name" value="OMPdecase"/>
</dbReference>
<feature type="binding site" evidence="7 9">
    <location>
        <position position="186"/>
    </location>
    <ligand>
        <name>substrate</name>
    </ligand>
</feature>
<evidence type="ECO:0000259" key="11">
    <source>
        <dbReference type="SMART" id="SM00934"/>
    </source>
</evidence>
<dbReference type="PANTHER" id="PTHR32119">
    <property type="entry name" value="OROTIDINE 5'-PHOSPHATE DECARBOXYLASE"/>
    <property type="match status" value="1"/>
</dbReference>
<keyword evidence="4 7" id="KW-0665">Pyrimidine biosynthesis</keyword>
<dbReference type="CDD" id="cd04725">
    <property type="entry name" value="OMP_decarboxylase_like"/>
    <property type="match status" value="1"/>
</dbReference>
<dbReference type="Gene3D" id="3.20.20.70">
    <property type="entry name" value="Aldolase class I"/>
    <property type="match status" value="1"/>
</dbReference>
<dbReference type="RefSeq" id="WP_092787141.1">
    <property type="nucleotide sequence ID" value="NZ_FNAP01000010.1"/>
</dbReference>
<dbReference type="EC" id="4.1.1.23" evidence="7"/>
<dbReference type="STRING" id="69960.SAMN05421720_110108"/>
<dbReference type="HAMAP" id="MF_01200_B">
    <property type="entry name" value="OMPdecase_type1_B"/>
    <property type="match status" value="1"/>
</dbReference>
<evidence type="ECO:0000256" key="4">
    <source>
        <dbReference type="ARBA" id="ARBA00022975"/>
    </source>
</evidence>
<dbReference type="InterPro" id="IPR047596">
    <property type="entry name" value="OMPdecase_bac"/>
</dbReference>
<feature type="binding site" evidence="7 9">
    <location>
        <position position="33"/>
    </location>
    <ligand>
        <name>substrate</name>
    </ligand>
</feature>
<sequence>MTTNPLFVALDTMDLSRARAWARDLRDLAGGIKLGLEFFVAHGPEGVRAVRDTGSPPLFLDLKFHDIPNTVAGAVRAAVRLEPWVLTVHAPGGRAMMEAAGDAAAEEADRLNLPRPKVIAVTVLTSLDDRDLKTTGINDAPADQVRRLAALAMEADLDGLVCSPREVAVLRADLGPKPMLVTPGVRPSWAVAGDQKRVMTPDQALAAGASHLVIGRPITGAPDVAVAARHVLEDLQD</sequence>
<gene>
    <name evidence="7" type="primary">pyrF</name>
    <name evidence="12" type="ORF">SAMN05421720_110108</name>
</gene>
<dbReference type="InterPro" id="IPR018089">
    <property type="entry name" value="OMPdecase_AS"/>
</dbReference>
<keyword evidence="13" id="KW-1185">Reference proteome</keyword>
<dbReference type="NCBIfam" id="TIGR01740">
    <property type="entry name" value="pyrF"/>
    <property type="match status" value="1"/>
</dbReference>
<dbReference type="PROSITE" id="PS00156">
    <property type="entry name" value="OMPDECASE"/>
    <property type="match status" value="1"/>
</dbReference>
<dbReference type="Proteomes" id="UP000199412">
    <property type="component" value="Unassembled WGS sequence"/>
</dbReference>
<protein>
    <recommendedName>
        <fullName evidence="7">Orotidine 5'-phosphate decarboxylase</fullName>
        <ecNumber evidence="7">4.1.1.23</ecNumber>
    </recommendedName>
    <alternativeName>
        <fullName evidence="7">OMP decarboxylase</fullName>
        <shortName evidence="7">OMPDCase</shortName>
        <shortName evidence="7">OMPdecase</shortName>
    </alternativeName>
</protein>
<dbReference type="Pfam" id="PF00215">
    <property type="entry name" value="OMPdecase"/>
    <property type="match status" value="1"/>
</dbReference>
<feature type="binding site" evidence="7 9">
    <location>
        <position position="125"/>
    </location>
    <ligand>
        <name>substrate</name>
    </ligand>
</feature>
<evidence type="ECO:0000256" key="3">
    <source>
        <dbReference type="ARBA" id="ARBA00022793"/>
    </source>
</evidence>
<evidence type="ECO:0000256" key="10">
    <source>
        <dbReference type="RuleBase" id="RU000512"/>
    </source>
</evidence>
<dbReference type="EMBL" id="FNAP01000010">
    <property type="protein sequence ID" value="SDE70747.1"/>
    <property type="molecule type" value="Genomic_DNA"/>
</dbReference>
<feature type="binding site" evidence="7 9">
    <location>
        <position position="11"/>
    </location>
    <ligand>
        <name>substrate</name>
    </ligand>
</feature>
<name>A0A1G7F4D7_9PROT</name>
<dbReference type="GO" id="GO:0044205">
    <property type="term" value="P:'de novo' UMP biosynthetic process"/>
    <property type="evidence" value="ECO:0007669"/>
    <property type="project" value="UniProtKB-UniRule"/>
</dbReference>
<evidence type="ECO:0000256" key="9">
    <source>
        <dbReference type="PIRSR" id="PIRSR614732-2"/>
    </source>
</evidence>
<evidence type="ECO:0000256" key="2">
    <source>
        <dbReference type="ARBA" id="ARBA00004861"/>
    </source>
</evidence>
<dbReference type="InterPro" id="IPR001754">
    <property type="entry name" value="OMPdeCOase_dom"/>
</dbReference>
<feature type="domain" description="Orotidine 5'-phosphate decarboxylase" evidence="11">
    <location>
        <begin position="5"/>
        <end position="231"/>
    </location>
</feature>
<dbReference type="PANTHER" id="PTHR32119:SF2">
    <property type="entry name" value="OROTIDINE 5'-PHOSPHATE DECARBOXYLASE"/>
    <property type="match status" value="1"/>
</dbReference>
<dbReference type="InterPro" id="IPR013785">
    <property type="entry name" value="Aldolase_TIM"/>
</dbReference>
<feature type="active site" description="For OMPdecase activity" evidence="8">
    <location>
        <position position="61"/>
    </location>
</feature>
<evidence type="ECO:0000256" key="6">
    <source>
        <dbReference type="ARBA" id="ARBA00049157"/>
    </source>
</evidence>
<feature type="binding site" evidence="7">
    <location>
        <begin position="61"/>
        <end position="70"/>
    </location>
    <ligand>
        <name>substrate</name>
    </ligand>
</feature>
<feature type="binding site" evidence="7 9">
    <location>
        <position position="216"/>
    </location>
    <ligand>
        <name>substrate</name>
    </ligand>
</feature>
<evidence type="ECO:0000313" key="12">
    <source>
        <dbReference type="EMBL" id="SDE70747.1"/>
    </source>
</evidence>
<dbReference type="InterPro" id="IPR011060">
    <property type="entry name" value="RibuloseP-bd_barrel"/>
</dbReference>
<organism evidence="12 13">
    <name type="scientific">Rhodospira trueperi</name>
    <dbReference type="NCBI Taxonomy" id="69960"/>
    <lineage>
        <taxon>Bacteria</taxon>
        <taxon>Pseudomonadati</taxon>
        <taxon>Pseudomonadota</taxon>
        <taxon>Alphaproteobacteria</taxon>
        <taxon>Rhodospirillales</taxon>
        <taxon>Rhodospirillaceae</taxon>
        <taxon>Rhodospira</taxon>
    </lineage>
</organism>
<dbReference type="GO" id="GO:0004590">
    <property type="term" value="F:orotidine-5'-phosphate decarboxylase activity"/>
    <property type="evidence" value="ECO:0007669"/>
    <property type="project" value="UniProtKB-UniRule"/>
</dbReference>
<dbReference type="SUPFAM" id="SSF51366">
    <property type="entry name" value="Ribulose-phoshate binding barrel"/>
    <property type="match status" value="1"/>
</dbReference>
<accession>A0A1G7F4D7</accession>
<dbReference type="GO" id="GO:0006207">
    <property type="term" value="P:'de novo' pyrimidine nucleobase biosynthetic process"/>
    <property type="evidence" value="ECO:0007669"/>
    <property type="project" value="InterPro"/>
</dbReference>
<comment type="similarity">
    <text evidence="7">Belongs to the OMP decarboxylase family. Type 1 subfamily.</text>
</comment>
<keyword evidence="5 7" id="KW-0456">Lyase</keyword>
<feature type="active site" description="For OMPdecase activity" evidence="8">
    <location>
        <position position="66"/>
    </location>
</feature>
<comment type="catalytic activity">
    <reaction evidence="6 7 10">
        <text>orotidine 5'-phosphate + H(+) = UMP + CO2</text>
        <dbReference type="Rhea" id="RHEA:11596"/>
        <dbReference type="ChEBI" id="CHEBI:15378"/>
        <dbReference type="ChEBI" id="CHEBI:16526"/>
        <dbReference type="ChEBI" id="CHEBI:57538"/>
        <dbReference type="ChEBI" id="CHEBI:57865"/>
        <dbReference type="EC" id="4.1.1.23"/>
    </reaction>
</comment>
<feature type="binding site" evidence="7 9">
    <location>
        <position position="215"/>
    </location>
    <ligand>
        <name>substrate</name>
    </ligand>
</feature>
<feature type="active site" description="Proton donor" evidence="7">
    <location>
        <position position="63"/>
    </location>
</feature>
<evidence type="ECO:0000313" key="13">
    <source>
        <dbReference type="Proteomes" id="UP000199412"/>
    </source>
</evidence>
<evidence type="ECO:0000256" key="7">
    <source>
        <dbReference type="HAMAP-Rule" id="MF_01200"/>
    </source>
</evidence>